<proteinExistence type="predicted"/>
<gene>
    <name evidence="2" type="ORF">AB5J58_41830</name>
</gene>
<feature type="region of interest" description="Disordered" evidence="1">
    <location>
        <begin position="66"/>
        <end position="86"/>
    </location>
</feature>
<name>A0AB39MM18_9ACTN</name>
<dbReference type="RefSeq" id="WP_369191289.1">
    <property type="nucleotide sequence ID" value="NZ_CP163431.1"/>
</dbReference>
<reference evidence="2" key="1">
    <citation type="submission" date="2024-07" db="EMBL/GenBank/DDBJ databases">
        <authorList>
            <person name="Yu S.T."/>
        </authorList>
    </citation>
    <scope>NUCLEOTIDE SEQUENCE</scope>
    <source>
        <strain evidence="2">R08</strain>
    </source>
</reference>
<dbReference type="EMBL" id="CP163431">
    <property type="protein sequence ID" value="XDQ06311.1"/>
    <property type="molecule type" value="Genomic_DNA"/>
</dbReference>
<evidence type="ECO:0000256" key="1">
    <source>
        <dbReference type="SAM" id="MobiDB-lite"/>
    </source>
</evidence>
<organism evidence="2">
    <name type="scientific">Streptomyces sp. R08</name>
    <dbReference type="NCBI Taxonomy" id="3238624"/>
    <lineage>
        <taxon>Bacteria</taxon>
        <taxon>Bacillati</taxon>
        <taxon>Actinomycetota</taxon>
        <taxon>Actinomycetes</taxon>
        <taxon>Kitasatosporales</taxon>
        <taxon>Streptomycetaceae</taxon>
        <taxon>Streptomyces</taxon>
    </lineage>
</organism>
<feature type="compositionally biased region" description="Pro residues" evidence="1">
    <location>
        <begin position="73"/>
        <end position="86"/>
    </location>
</feature>
<sequence>MPRRFRALRADPGPEADVDFLACGCRPVPATRPATEFRAGFPGTVGPRATTVLDHPTPRRLAQWLSAAQTRPRPMPTPFPPASRKD</sequence>
<accession>A0AB39MM18</accession>
<evidence type="ECO:0000313" key="2">
    <source>
        <dbReference type="EMBL" id="XDQ06311.1"/>
    </source>
</evidence>
<protein>
    <submittedName>
        <fullName evidence="2">Uncharacterized protein</fullName>
    </submittedName>
</protein>
<dbReference type="AlphaFoldDB" id="A0AB39MM18"/>